<evidence type="ECO:0000313" key="2">
    <source>
        <dbReference type="Proteomes" id="UP000245489"/>
    </source>
</evidence>
<proteinExistence type="predicted"/>
<evidence type="ECO:0000313" key="1">
    <source>
        <dbReference type="EMBL" id="PWK17334.1"/>
    </source>
</evidence>
<accession>A0A316DGR6</accession>
<dbReference type="Proteomes" id="UP000245489">
    <property type="component" value="Unassembled WGS sequence"/>
</dbReference>
<dbReference type="AlphaFoldDB" id="A0A316DGR6"/>
<sequence>MAQACINLGITKSLVLKICEISRSSFYYKPKLEAQKVGRVFSKNTQKTTGGYDDNELVVEHIKTLLAEPFVDYGYLKVTFFLREEKNYVINPKNRNACRVYRLMKANNLLCNDKGSREFTKRQWVKELVPKPIKEFTYRIGGPI</sequence>
<name>A0A316DGR6_9BACT</name>
<dbReference type="EMBL" id="QGGO01000036">
    <property type="protein sequence ID" value="PWK17334.1"/>
    <property type="molecule type" value="Genomic_DNA"/>
</dbReference>
<organism evidence="1 2">
    <name type="scientific">Arcicella aurantiaca</name>
    <dbReference type="NCBI Taxonomy" id="591202"/>
    <lineage>
        <taxon>Bacteria</taxon>
        <taxon>Pseudomonadati</taxon>
        <taxon>Bacteroidota</taxon>
        <taxon>Cytophagia</taxon>
        <taxon>Cytophagales</taxon>
        <taxon>Flectobacillaceae</taxon>
        <taxon>Arcicella</taxon>
    </lineage>
</organism>
<gene>
    <name evidence="1" type="ORF">LV89_04435</name>
</gene>
<dbReference type="RefSeq" id="WP_229201576.1">
    <property type="nucleotide sequence ID" value="NZ_QGGO01000036.1"/>
</dbReference>
<comment type="caution">
    <text evidence="1">The sequence shown here is derived from an EMBL/GenBank/DDBJ whole genome shotgun (WGS) entry which is preliminary data.</text>
</comment>
<protein>
    <submittedName>
        <fullName evidence="1">Uncharacterized protein</fullName>
    </submittedName>
</protein>
<reference evidence="1 2" key="1">
    <citation type="submission" date="2018-05" db="EMBL/GenBank/DDBJ databases">
        <title>Genomic Encyclopedia of Archaeal and Bacterial Type Strains, Phase II (KMG-II): from individual species to whole genera.</title>
        <authorList>
            <person name="Goeker M."/>
        </authorList>
    </citation>
    <scope>NUCLEOTIDE SEQUENCE [LARGE SCALE GENOMIC DNA]</scope>
    <source>
        <strain evidence="1 2">DSM 22214</strain>
    </source>
</reference>
<keyword evidence="2" id="KW-1185">Reference proteome</keyword>